<dbReference type="InterPro" id="IPR004875">
    <property type="entry name" value="DDE_SF_endonuclease_dom"/>
</dbReference>
<dbReference type="OrthoDB" id="4327074at2759"/>
<comment type="caution">
    <text evidence="2">The sequence shown here is derived from an EMBL/GenBank/DDBJ whole genome shotgun (WGS) entry which is preliminary data.</text>
</comment>
<feature type="domain" description="DDE-1" evidence="1">
    <location>
        <begin position="190"/>
        <end position="292"/>
    </location>
</feature>
<name>A0A8J2JT12_9HEXA</name>
<protein>
    <recommendedName>
        <fullName evidence="1">DDE-1 domain-containing protein</fullName>
    </recommendedName>
</protein>
<feature type="non-terminal residue" evidence="2">
    <location>
        <position position="1"/>
    </location>
</feature>
<dbReference type="GO" id="GO:0003677">
    <property type="term" value="F:DNA binding"/>
    <property type="evidence" value="ECO:0007669"/>
    <property type="project" value="TreeGrafter"/>
</dbReference>
<dbReference type="AlphaFoldDB" id="A0A8J2JT12"/>
<evidence type="ECO:0000313" key="3">
    <source>
        <dbReference type="Proteomes" id="UP000708208"/>
    </source>
</evidence>
<reference evidence="2" key="1">
    <citation type="submission" date="2021-06" db="EMBL/GenBank/DDBJ databases">
        <authorList>
            <person name="Hodson N. C."/>
            <person name="Mongue J. A."/>
            <person name="Jaron S. K."/>
        </authorList>
    </citation>
    <scope>NUCLEOTIDE SEQUENCE</scope>
</reference>
<dbReference type="PANTHER" id="PTHR19303:SF74">
    <property type="entry name" value="POGO TRANSPOSABLE ELEMENT WITH KRAB DOMAIN"/>
    <property type="match status" value="1"/>
</dbReference>
<sequence>MKHHSEREAASTFGITRSVLQRWKRRDRDTIPKELSQGSIKPVFTEDQENTILKFVFELAERFYAMTRKSLAELAFNLAEANQLKHKFKDGIAGEDWVASFLERHCDVLSPRTGTPLSLIRITEFTKKNVYRFFDQLEDIIARKGYLAEQIYNVDETGLSVVASRPPAVLARRGVRSVPVLVSVERGQLVTFTCAANAQGRFIPPMFVLPKSSRYVDTTSAPIGSLFFKTSKGWSTTDAFCRWLKHFRIHAAENCRTPILLILDNHSSHISYLAVKYCMENNIELLTLPPHT</sequence>
<keyword evidence="3" id="KW-1185">Reference proteome</keyword>
<evidence type="ECO:0000259" key="1">
    <source>
        <dbReference type="Pfam" id="PF03184"/>
    </source>
</evidence>
<dbReference type="GO" id="GO:0005634">
    <property type="term" value="C:nucleus"/>
    <property type="evidence" value="ECO:0007669"/>
    <property type="project" value="TreeGrafter"/>
</dbReference>
<proteinExistence type="predicted"/>
<dbReference type="InterPro" id="IPR050863">
    <property type="entry name" value="CenT-Element_Derived"/>
</dbReference>
<dbReference type="PANTHER" id="PTHR19303">
    <property type="entry name" value="TRANSPOSON"/>
    <property type="match status" value="1"/>
</dbReference>
<dbReference type="Pfam" id="PF03184">
    <property type="entry name" value="DDE_1"/>
    <property type="match status" value="1"/>
</dbReference>
<organism evidence="2 3">
    <name type="scientific">Allacma fusca</name>
    <dbReference type="NCBI Taxonomy" id="39272"/>
    <lineage>
        <taxon>Eukaryota</taxon>
        <taxon>Metazoa</taxon>
        <taxon>Ecdysozoa</taxon>
        <taxon>Arthropoda</taxon>
        <taxon>Hexapoda</taxon>
        <taxon>Collembola</taxon>
        <taxon>Symphypleona</taxon>
        <taxon>Sminthuridae</taxon>
        <taxon>Allacma</taxon>
    </lineage>
</organism>
<dbReference type="Proteomes" id="UP000708208">
    <property type="component" value="Unassembled WGS sequence"/>
</dbReference>
<evidence type="ECO:0000313" key="2">
    <source>
        <dbReference type="EMBL" id="CAG7724212.1"/>
    </source>
</evidence>
<gene>
    <name evidence="2" type="ORF">AFUS01_LOCUS13247</name>
</gene>
<accession>A0A8J2JT12</accession>
<dbReference type="EMBL" id="CAJVCH010106958">
    <property type="protein sequence ID" value="CAG7724212.1"/>
    <property type="molecule type" value="Genomic_DNA"/>
</dbReference>